<organism evidence="2 3">
    <name type="scientific">Chromobacterium phragmitis</name>
    <dbReference type="NCBI Taxonomy" id="2202141"/>
    <lineage>
        <taxon>Bacteria</taxon>
        <taxon>Pseudomonadati</taxon>
        <taxon>Pseudomonadota</taxon>
        <taxon>Betaproteobacteria</taxon>
        <taxon>Neisseriales</taxon>
        <taxon>Chromobacteriaceae</taxon>
        <taxon>Chromobacterium</taxon>
    </lineage>
</organism>
<feature type="signal peptide" evidence="1">
    <location>
        <begin position="1"/>
        <end position="26"/>
    </location>
</feature>
<dbReference type="PANTHER" id="PTHR37549:SF1">
    <property type="entry name" value="LIPOPROTEIN LPRI"/>
    <property type="match status" value="1"/>
</dbReference>
<comment type="caution">
    <text evidence="2">The sequence shown here is derived from an EMBL/GenBank/DDBJ whole genome shotgun (WGS) entry which is preliminary data.</text>
</comment>
<name>A0ABV0IXK1_9NEIS</name>
<dbReference type="InterPro" id="IPR052755">
    <property type="entry name" value="Lysozyme_Inhibitor_LprI"/>
</dbReference>
<feature type="chain" id="PRO_5045688645" evidence="1">
    <location>
        <begin position="27"/>
        <end position="204"/>
    </location>
</feature>
<evidence type="ECO:0000313" key="3">
    <source>
        <dbReference type="Proteomes" id="UP001462502"/>
    </source>
</evidence>
<dbReference type="RefSeq" id="WP_347935750.1">
    <property type="nucleotide sequence ID" value="NZ_CP158160.1"/>
</dbReference>
<keyword evidence="1" id="KW-0732">Signal</keyword>
<dbReference type="Proteomes" id="UP001462502">
    <property type="component" value="Unassembled WGS sequence"/>
</dbReference>
<dbReference type="PANTHER" id="PTHR37549">
    <property type="entry name" value="LIPOPROTEIN LPRI"/>
    <property type="match status" value="1"/>
</dbReference>
<protein>
    <submittedName>
        <fullName evidence="2">Lysozyme inhibitor LprI family protein</fullName>
    </submittedName>
</protein>
<gene>
    <name evidence="2" type="ORF">ABI908_18080</name>
</gene>
<accession>A0ABV0IXK1</accession>
<evidence type="ECO:0000256" key="1">
    <source>
        <dbReference type="SAM" id="SignalP"/>
    </source>
</evidence>
<dbReference type="EMBL" id="JBDXMI010000001">
    <property type="protein sequence ID" value="MEO9386009.1"/>
    <property type="molecule type" value="Genomic_DNA"/>
</dbReference>
<keyword evidence="3" id="KW-1185">Reference proteome</keyword>
<evidence type="ECO:0000313" key="2">
    <source>
        <dbReference type="EMBL" id="MEO9386009.1"/>
    </source>
</evidence>
<proteinExistence type="predicted"/>
<reference evidence="2 3" key="1">
    <citation type="submission" date="2024-05" db="EMBL/GenBank/DDBJ databases">
        <authorList>
            <person name="De Oliveira J.P."/>
            <person name="Noriler S.A."/>
            <person name="De Oliveira A.G."/>
            <person name="Sipoli D.S."/>
        </authorList>
    </citation>
    <scope>NUCLEOTIDE SEQUENCE [LARGE SCALE GENOMIC DNA]</scope>
    <source>
        <strain evidence="2 3">LABIM192</strain>
    </source>
</reference>
<sequence length="204" mass="23017">MSSQCPFSHRLIALAPLLAWIGVSAAAAPSPHRISEIIQSNPGLSSADAGLNQLYRALRTAGAGSAKLLTEQRSWLRLRDRCDNSDCLREQYQMRNAQLARQLAARPCSVQASRLTHGWDSMDGGGFFQQFELEADGAFNSWRHQHPELSNARWSFDARHCRLRIRASRHEGMDFDYAVVMTRPNRLWLLDMRDHAAGNYAPIQ</sequence>